<comment type="caution">
    <text evidence="5">The sequence shown here is derived from an EMBL/GenBank/DDBJ whole genome shotgun (WGS) entry which is preliminary data.</text>
</comment>
<keyword evidence="3" id="KW-0472">Membrane</keyword>
<organism evidence="5 6">
    <name type="scientific">Actinomadura spongiicola</name>
    <dbReference type="NCBI Taxonomy" id="2303421"/>
    <lineage>
        <taxon>Bacteria</taxon>
        <taxon>Bacillati</taxon>
        <taxon>Actinomycetota</taxon>
        <taxon>Actinomycetes</taxon>
        <taxon>Streptosporangiales</taxon>
        <taxon>Thermomonosporaceae</taxon>
        <taxon>Actinomadura</taxon>
    </lineage>
</organism>
<proteinExistence type="inferred from homology"/>
<evidence type="ECO:0000313" key="5">
    <source>
        <dbReference type="EMBL" id="RFS84760.1"/>
    </source>
</evidence>
<dbReference type="PANTHER" id="PTHR30487">
    <property type="entry name" value="TYPE 4 PREPILIN-LIKE PROTEINS LEADER PEPTIDE-PROCESSING ENZYME"/>
    <property type="match status" value="1"/>
</dbReference>
<dbReference type="Pfam" id="PF01478">
    <property type="entry name" value="Peptidase_A24"/>
    <property type="match status" value="1"/>
</dbReference>
<feature type="transmembrane region" description="Helical" evidence="3">
    <location>
        <begin position="85"/>
        <end position="102"/>
    </location>
</feature>
<protein>
    <submittedName>
        <fullName evidence="5">Prepilin peptidase</fullName>
    </submittedName>
</protein>
<comment type="similarity">
    <text evidence="1 2">Belongs to the peptidase A24 family.</text>
</comment>
<evidence type="ECO:0000256" key="2">
    <source>
        <dbReference type="RuleBase" id="RU003793"/>
    </source>
</evidence>
<feature type="transmembrane region" description="Helical" evidence="3">
    <location>
        <begin position="114"/>
        <end position="137"/>
    </location>
</feature>
<dbReference type="AlphaFoldDB" id="A0A372GHB5"/>
<accession>A0A372GHB5</accession>
<feature type="transmembrane region" description="Helical" evidence="3">
    <location>
        <begin position="33"/>
        <end position="49"/>
    </location>
</feature>
<keyword evidence="3" id="KW-1133">Transmembrane helix</keyword>
<dbReference type="InterPro" id="IPR050882">
    <property type="entry name" value="Prepilin_peptidase/N-MTase"/>
</dbReference>
<sequence length="207" mass="21561">MVALLLVPVGFVVGLLSAPLAGPFVDEVPRQRRVAMGLVTAGVCMVLGWRVGPEPVLPALLYLAAVGTLLGFIDVEVKRLPDRFTLPSYGVAAGSLAAAAPFEDGGFDRLQHALLGMVALLVLYFAQALLMPSGIGMGDVKLSGVLGLYLGWFGRDAWVLGLLATYLLGGLAAVAVLIVRRDRKAEFPFGPCMLAGTLIGVLAFAAG</sequence>
<keyword evidence="3" id="KW-0812">Transmembrane</keyword>
<dbReference type="Proteomes" id="UP000262882">
    <property type="component" value="Unassembled WGS sequence"/>
</dbReference>
<evidence type="ECO:0000259" key="4">
    <source>
        <dbReference type="Pfam" id="PF01478"/>
    </source>
</evidence>
<dbReference type="InterPro" id="IPR014032">
    <property type="entry name" value="Peptidase_A24A_bac"/>
</dbReference>
<feature type="transmembrane region" description="Helical" evidence="3">
    <location>
        <begin position="56"/>
        <end position="73"/>
    </location>
</feature>
<name>A0A372GHB5_9ACTN</name>
<dbReference type="PRINTS" id="PR00864">
    <property type="entry name" value="PREPILNPTASE"/>
</dbReference>
<dbReference type="EMBL" id="QVNQ01000004">
    <property type="protein sequence ID" value="RFS84760.1"/>
    <property type="molecule type" value="Genomic_DNA"/>
</dbReference>
<dbReference type="GO" id="GO:0005886">
    <property type="term" value="C:plasma membrane"/>
    <property type="evidence" value="ECO:0007669"/>
    <property type="project" value="TreeGrafter"/>
</dbReference>
<dbReference type="OrthoDB" id="2087435at2"/>
<dbReference type="InterPro" id="IPR000045">
    <property type="entry name" value="Prepilin_IV_endopep_pep"/>
</dbReference>
<reference evidence="5 6" key="1">
    <citation type="submission" date="2018-08" db="EMBL/GenBank/DDBJ databases">
        <title>Actinomadura spongicola sp. nov., isolated from marine sponge Leucetta chagosensis.</title>
        <authorList>
            <person name="Li L."/>
            <person name="Lin H.W."/>
        </authorList>
    </citation>
    <scope>NUCLEOTIDE SEQUENCE [LARGE SCALE GENOMIC DNA]</scope>
    <source>
        <strain evidence="5 6">LHW52907</strain>
    </source>
</reference>
<feature type="transmembrane region" description="Helical" evidence="3">
    <location>
        <begin position="157"/>
        <end position="179"/>
    </location>
</feature>
<dbReference type="PANTHER" id="PTHR30487:SF0">
    <property type="entry name" value="PREPILIN LEADER PEPTIDASE_N-METHYLTRANSFERASE-RELATED"/>
    <property type="match status" value="1"/>
</dbReference>
<dbReference type="RefSeq" id="WP_117400099.1">
    <property type="nucleotide sequence ID" value="NZ_QVNQ01000004.1"/>
</dbReference>
<keyword evidence="6" id="KW-1185">Reference proteome</keyword>
<evidence type="ECO:0000313" key="6">
    <source>
        <dbReference type="Proteomes" id="UP000262882"/>
    </source>
</evidence>
<gene>
    <name evidence="5" type="ORF">D0T12_14640</name>
</gene>
<evidence type="ECO:0000256" key="1">
    <source>
        <dbReference type="ARBA" id="ARBA00005801"/>
    </source>
</evidence>
<dbReference type="Gene3D" id="1.20.120.1220">
    <property type="match status" value="1"/>
</dbReference>
<feature type="transmembrane region" description="Helical" evidence="3">
    <location>
        <begin position="186"/>
        <end position="206"/>
    </location>
</feature>
<dbReference type="GO" id="GO:0006465">
    <property type="term" value="P:signal peptide processing"/>
    <property type="evidence" value="ECO:0007669"/>
    <property type="project" value="TreeGrafter"/>
</dbReference>
<feature type="domain" description="Prepilin type IV endopeptidase peptidase" evidence="4">
    <location>
        <begin position="62"/>
        <end position="173"/>
    </location>
</feature>
<evidence type="ECO:0000256" key="3">
    <source>
        <dbReference type="SAM" id="Phobius"/>
    </source>
</evidence>
<dbReference type="GO" id="GO:0004190">
    <property type="term" value="F:aspartic-type endopeptidase activity"/>
    <property type="evidence" value="ECO:0007669"/>
    <property type="project" value="InterPro"/>
</dbReference>